<protein>
    <submittedName>
        <fullName evidence="2">Uncharacterized protein</fullName>
    </submittedName>
</protein>
<dbReference type="AlphaFoldDB" id="A0A543NIJ8"/>
<evidence type="ECO:0000313" key="3">
    <source>
        <dbReference type="Proteomes" id="UP000317422"/>
    </source>
</evidence>
<feature type="region of interest" description="Disordered" evidence="1">
    <location>
        <begin position="1"/>
        <end position="44"/>
    </location>
</feature>
<organism evidence="2 3">
    <name type="scientific">Haloactinospora alba</name>
    <dbReference type="NCBI Taxonomy" id="405555"/>
    <lineage>
        <taxon>Bacteria</taxon>
        <taxon>Bacillati</taxon>
        <taxon>Actinomycetota</taxon>
        <taxon>Actinomycetes</taxon>
        <taxon>Streptosporangiales</taxon>
        <taxon>Nocardiopsidaceae</taxon>
        <taxon>Haloactinospora</taxon>
    </lineage>
</organism>
<reference evidence="2 3" key="1">
    <citation type="submission" date="2019-06" db="EMBL/GenBank/DDBJ databases">
        <title>Sequencing the genomes of 1000 actinobacteria strains.</title>
        <authorList>
            <person name="Klenk H.-P."/>
        </authorList>
    </citation>
    <scope>NUCLEOTIDE SEQUENCE [LARGE SCALE GENOMIC DNA]</scope>
    <source>
        <strain evidence="2 3">DSM 45015</strain>
    </source>
</reference>
<sequence>MHPGSQSRGIGKVPQQPREMTLFLNSEPPDEFGVEGVEGLPGRR</sequence>
<evidence type="ECO:0000313" key="2">
    <source>
        <dbReference type="EMBL" id="TQN31659.1"/>
    </source>
</evidence>
<comment type="caution">
    <text evidence="2">The sequence shown here is derived from an EMBL/GenBank/DDBJ whole genome shotgun (WGS) entry which is preliminary data.</text>
</comment>
<name>A0A543NIJ8_9ACTN</name>
<dbReference type="Proteomes" id="UP000317422">
    <property type="component" value="Unassembled WGS sequence"/>
</dbReference>
<dbReference type="EMBL" id="VFQC01000001">
    <property type="protein sequence ID" value="TQN31659.1"/>
    <property type="molecule type" value="Genomic_DNA"/>
</dbReference>
<gene>
    <name evidence="2" type="ORF">FHX37_1577</name>
</gene>
<accession>A0A543NIJ8</accession>
<evidence type="ECO:0000256" key="1">
    <source>
        <dbReference type="SAM" id="MobiDB-lite"/>
    </source>
</evidence>
<proteinExistence type="predicted"/>
<keyword evidence="3" id="KW-1185">Reference proteome</keyword>